<dbReference type="EMBL" id="NFZW01000044">
    <property type="protein sequence ID" value="RFA31648.1"/>
    <property type="molecule type" value="Genomic_DNA"/>
</dbReference>
<gene>
    <name evidence="2" type="ORF">CAL65_21895</name>
</gene>
<dbReference type="PANTHER" id="PTHR43682">
    <property type="entry name" value="LACTATE UTILIZATION PROTEIN C"/>
    <property type="match status" value="1"/>
</dbReference>
<keyword evidence="3" id="KW-1185">Reference proteome</keyword>
<dbReference type="AlphaFoldDB" id="A0A3E0WFZ2"/>
<dbReference type="InterPro" id="IPR024185">
    <property type="entry name" value="FTHF_cligase-like_sf"/>
</dbReference>
<dbReference type="OrthoDB" id="9794157at2"/>
<dbReference type="RefSeq" id="WP_116302758.1">
    <property type="nucleotide sequence ID" value="NZ_NFZV01000013.1"/>
</dbReference>
<name>A0A3E0WFZ2_9GAMM</name>
<accession>A0A3E0WFZ2</accession>
<dbReference type="Proteomes" id="UP000256763">
    <property type="component" value="Unassembled WGS sequence"/>
</dbReference>
<dbReference type="InterPro" id="IPR037171">
    <property type="entry name" value="NagB/RpiA_transferase-like"/>
</dbReference>
<evidence type="ECO:0000313" key="2">
    <source>
        <dbReference type="EMBL" id="RFA31648.1"/>
    </source>
</evidence>
<comment type="caution">
    <text evidence="2">The sequence shown here is derived from an EMBL/GenBank/DDBJ whole genome shotgun (WGS) entry which is preliminary data.</text>
</comment>
<evidence type="ECO:0000259" key="1">
    <source>
        <dbReference type="Pfam" id="PF02589"/>
    </source>
</evidence>
<reference evidence="3" key="1">
    <citation type="submission" date="2017-05" db="EMBL/GenBank/DDBJ databases">
        <authorList>
            <person name="Sharma S."/>
            <person name="Sidhu C."/>
            <person name="Pinnaka A.K."/>
        </authorList>
    </citation>
    <scope>NUCLEOTIDE SEQUENCE [LARGE SCALE GENOMIC DNA]</scope>
    <source>
        <strain evidence="3">AK93</strain>
    </source>
</reference>
<dbReference type="Gene3D" id="3.40.50.10420">
    <property type="entry name" value="NagB/RpiA/CoA transferase-like"/>
    <property type="match status" value="1"/>
</dbReference>
<protein>
    <recommendedName>
        <fullName evidence="1">LUD domain-containing protein</fullName>
    </recommendedName>
</protein>
<evidence type="ECO:0000313" key="3">
    <source>
        <dbReference type="Proteomes" id="UP000256763"/>
    </source>
</evidence>
<sequence>MNGSKEAILERIRRSQGNTKRDLETARQARKAIAPVLPKQVDTQEQAQFLGRLELAGASWEQLAGASEIPQAAARFCSEHGLPKRIVLGDHAFFRDLPWDSEWECLSPQPQYIDGALAITLALAGIAETGSLATTSTPEQPTTLNFLPDQQLVVLPAGRIVDSLETLWGRLRASGLPRTVNLVTGPSRTADIEQTIQLGAHGPRQLHVILLPS</sequence>
<dbReference type="InterPro" id="IPR003741">
    <property type="entry name" value="LUD_dom"/>
</dbReference>
<feature type="domain" description="LUD" evidence="1">
    <location>
        <begin position="117"/>
        <end position="211"/>
    </location>
</feature>
<dbReference type="Pfam" id="PF02589">
    <property type="entry name" value="LUD_dom"/>
    <property type="match status" value="1"/>
</dbReference>
<dbReference type="PANTHER" id="PTHR43682:SF1">
    <property type="entry name" value="LACTATE UTILIZATION PROTEIN C"/>
    <property type="match status" value="1"/>
</dbReference>
<proteinExistence type="predicted"/>
<organism evidence="2 3">
    <name type="scientific">Alkalilimnicola ehrlichii</name>
    <dbReference type="NCBI Taxonomy" id="351052"/>
    <lineage>
        <taxon>Bacteria</taxon>
        <taxon>Pseudomonadati</taxon>
        <taxon>Pseudomonadota</taxon>
        <taxon>Gammaproteobacteria</taxon>
        <taxon>Chromatiales</taxon>
        <taxon>Ectothiorhodospiraceae</taxon>
        <taxon>Alkalilimnicola</taxon>
    </lineage>
</organism>
<dbReference type="SUPFAM" id="SSF100950">
    <property type="entry name" value="NagB/RpiA/CoA transferase-like"/>
    <property type="match status" value="1"/>
</dbReference>